<dbReference type="GeneID" id="54779618"/>
<evidence type="ECO:0000256" key="6">
    <source>
        <dbReference type="PIRSR" id="PIRSR637944-1"/>
    </source>
</evidence>
<protein>
    <recommendedName>
        <fullName evidence="7">Redoxin domain-containing protein</fullName>
    </recommendedName>
</protein>
<dbReference type="Pfam" id="PF08534">
    <property type="entry name" value="Redoxin"/>
    <property type="match status" value="1"/>
</dbReference>
<organism evidence="8 9">
    <name type="scientific">Diutina rugosa</name>
    <name type="common">Yeast</name>
    <name type="synonym">Candida rugosa</name>
    <dbReference type="NCBI Taxonomy" id="5481"/>
    <lineage>
        <taxon>Eukaryota</taxon>
        <taxon>Fungi</taxon>
        <taxon>Dikarya</taxon>
        <taxon>Ascomycota</taxon>
        <taxon>Saccharomycotina</taxon>
        <taxon>Pichiomycetes</taxon>
        <taxon>Debaryomycetaceae</taxon>
        <taxon>Diutina</taxon>
    </lineage>
</organism>
<dbReference type="GO" id="GO:0008379">
    <property type="term" value="F:thioredoxin peroxidase activity"/>
    <property type="evidence" value="ECO:0007669"/>
    <property type="project" value="InterPro"/>
</dbReference>
<comment type="caution">
    <text evidence="8">The sequence shown here is derived from an EMBL/GenBank/DDBJ whole genome shotgun (WGS) entry which is preliminary data.</text>
</comment>
<dbReference type="OMA" id="ERHIPEY"/>
<dbReference type="PANTHER" id="PTHR10430">
    <property type="entry name" value="PEROXIREDOXIN"/>
    <property type="match status" value="1"/>
</dbReference>
<comment type="similarity">
    <text evidence="1">Belongs to the peroxiredoxin family. Prx5 subfamily.</text>
</comment>
<dbReference type="InterPro" id="IPR013740">
    <property type="entry name" value="Redoxin"/>
</dbReference>
<dbReference type="GO" id="GO:0005739">
    <property type="term" value="C:mitochondrion"/>
    <property type="evidence" value="ECO:0007669"/>
    <property type="project" value="TreeGrafter"/>
</dbReference>
<dbReference type="PANTHER" id="PTHR10430:SF16">
    <property type="entry name" value="PEROXIREDOXIN-5, MITOCHONDRIAL"/>
    <property type="match status" value="1"/>
</dbReference>
<dbReference type="GO" id="GO:0005777">
    <property type="term" value="C:peroxisome"/>
    <property type="evidence" value="ECO:0007669"/>
    <property type="project" value="TreeGrafter"/>
</dbReference>
<dbReference type="GO" id="GO:0045454">
    <property type="term" value="P:cell redox homeostasis"/>
    <property type="evidence" value="ECO:0007669"/>
    <property type="project" value="TreeGrafter"/>
</dbReference>
<evidence type="ECO:0000313" key="9">
    <source>
        <dbReference type="Proteomes" id="UP000449547"/>
    </source>
</evidence>
<evidence type="ECO:0000256" key="3">
    <source>
        <dbReference type="ARBA" id="ARBA00022862"/>
    </source>
</evidence>
<evidence type="ECO:0000256" key="4">
    <source>
        <dbReference type="ARBA" id="ARBA00023002"/>
    </source>
</evidence>
<dbReference type="EMBL" id="SWFT01000033">
    <property type="protein sequence ID" value="KAA8906556.1"/>
    <property type="molecule type" value="Genomic_DNA"/>
</dbReference>
<dbReference type="GO" id="GO:0034599">
    <property type="term" value="P:cellular response to oxidative stress"/>
    <property type="evidence" value="ECO:0007669"/>
    <property type="project" value="InterPro"/>
</dbReference>
<dbReference type="Proteomes" id="UP000449547">
    <property type="component" value="Unassembled WGS sequence"/>
</dbReference>
<feature type="active site" description="Cysteine sulfenic acid (-SOH) intermediate" evidence="6">
    <location>
        <position position="66"/>
    </location>
</feature>
<dbReference type="VEuPathDB" id="FungiDB:DIURU_000965"/>
<proteinExistence type="inferred from homology"/>
<feature type="domain" description="Redoxin" evidence="7">
    <location>
        <begin position="46"/>
        <end position="180"/>
    </location>
</feature>
<sequence length="184" mass="20095">MSLNRGDQFPAGVEFQHVPLDLDNVDVMNPLTCDRPIPLKMDNLISELGDKNFVIVAAPGSFTPACTENHIPGFLSNLEKLKQDKNIGAVIIITFNDPFVVSAWGKLLVQAAGLKKGKDYPKIYFASDMDGKFSGAHNMKKDNGRLERYALVVNAKTRKVGYLGLETKMGVSVSGADEVLKAKL</sequence>
<dbReference type="Gene3D" id="3.40.30.10">
    <property type="entry name" value="Glutaredoxin"/>
    <property type="match status" value="1"/>
</dbReference>
<evidence type="ECO:0000313" key="8">
    <source>
        <dbReference type="EMBL" id="KAA8906556.1"/>
    </source>
</evidence>
<keyword evidence="2" id="KW-0575">Peroxidase</keyword>
<dbReference type="RefSeq" id="XP_034014197.1">
    <property type="nucleotide sequence ID" value="XM_034159271.1"/>
</dbReference>
<evidence type="ECO:0000256" key="2">
    <source>
        <dbReference type="ARBA" id="ARBA00022559"/>
    </source>
</evidence>
<gene>
    <name evidence="8" type="ORF">DIURU_000965</name>
</gene>
<keyword evidence="3" id="KW-0049">Antioxidant</keyword>
<evidence type="ECO:0000259" key="7">
    <source>
        <dbReference type="Pfam" id="PF08534"/>
    </source>
</evidence>
<accession>A0A642UVK3</accession>
<keyword evidence="9" id="KW-1185">Reference proteome</keyword>
<dbReference type="InterPro" id="IPR037944">
    <property type="entry name" value="PRX5-like"/>
</dbReference>
<dbReference type="InterPro" id="IPR036249">
    <property type="entry name" value="Thioredoxin-like_sf"/>
</dbReference>
<dbReference type="GO" id="GO:0042744">
    <property type="term" value="P:hydrogen peroxide catabolic process"/>
    <property type="evidence" value="ECO:0007669"/>
    <property type="project" value="TreeGrafter"/>
</dbReference>
<evidence type="ECO:0000256" key="5">
    <source>
        <dbReference type="ARBA" id="ARBA00023284"/>
    </source>
</evidence>
<dbReference type="SUPFAM" id="SSF52833">
    <property type="entry name" value="Thioredoxin-like"/>
    <property type="match status" value="1"/>
</dbReference>
<keyword evidence="5" id="KW-0676">Redox-active center</keyword>
<dbReference type="AlphaFoldDB" id="A0A642UVK3"/>
<name>A0A642UVK3_DIURU</name>
<keyword evidence="4" id="KW-0560">Oxidoreductase</keyword>
<dbReference type="OrthoDB" id="195498at2759"/>
<evidence type="ECO:0000256" key="1">
    <source>
        <dbReference type="ARBA" id="ARBA00010505"/>
    </source>
</evidence>
<reference evidence="8 9" key="1">
    <citation type="submission" date="2019-07" db="EMBL/GenBank/DDBJ databases">
        <title>Genome assembly of two rare yeast pathogens: Diutina rugosa and Trichomonascus ciferrii.</title>
        <authorList>
            <person name="Mixao V."/>
            <person name="Saus E."/>
            <person name="Hansen A."/>
            <person name="Lass-Flor C."/>
            <person name="Gabaldon T."/>
        </authorList>
    </citation>
    <scope>NUCLEOTIDE SEQUENCE [LARGE SCALE GENOMIC DNA]</scope>
    <source>
        <strain evidence="8 9">CBS 613</strain>
    </source>
</reference>